<gene>
    <name evidence="2" type="ORF">DM02DRAFT_655602</name>
</gene>
<feature type="compositionally biased region" description="Low complexity" evidence="1">
    <location>
        <begin position="61"/>
        <end position="73"/>
    </location>
</feature>
<sequence>MSKEKKENTTGASAEQDFAKAFQEIARGERTATALENHLDSLEKNIEDLLAKADEDERNLQAQAQTQSKSSSTEPSANDKKTTSS</sequence>
<proteinExistence type="predicted"/>
<organism evidence="2 3">
    <name type="scientific">Periconia macrospinosa</name>
    <dbReference type="NCBI Taxonomy" id="97972"/>
    <lineage>
        <taxon>Eukaryota</taxon>
        <taxon>Fungi</taxon>
        <taxon>Dikarya</taxon>
        <taxon>Ascomycota</taxon>
        <taxon>Pezizomycotina</taxon>
        <taxon>Dothideomycetes</taxon>
        <taxon>Pleosporomycetidae</taxon>
        <taxon>Pleosporales</taxon>
        <taxon>Massarineae</taxon>
        <taxon>Periconiaceae</taxon>
        <taxon>Periconia</taxon>
    </lineage>
</organism>
<keyword evidence="3" id="KW-1185">Reference proteome</keyword>
<dbReference type="AlphaFoldDB" id="A0A2V1DST2"/>
<evidence type="ECO:0000313" key="3">
    <source>
        <dbReference type="Proteomes" id="UP000244855"/>
    </source>
</evidence>
<dbReference type="OrthoDB" id="5398685at2759"/>
<evidence type="ECO:0000256" key="1">
    <source>
        <dbReference type="SAM" id="MobiDB-lite"/>
    </source>
</evidence>
<dbReference type="Proteomes" id="UP000244855">
    <property type="component" value="Unassembled WGS sequence"/>
</dbReference>
<dbReference type="EMBL" id="KZ805376">
    <property type="protein sequence ID" value="PVI00275.1"/>
    <property type="molecule type" value="Genomic_DNA"/>
</dbReference>
<evidence type="ECO:0000313" key="2">
    <source>
        <dbReference type="EMBL" id="PVI00275.1"/>
    </source>
</evidence>
<feature type="region of interest" description="Disordered" evidence="1">
    <location>
        <begin position="50"/>
        <end position="85"/>
    </location>
</feature>
<name>A0A2V1DST2_9PLEO</name>
<accession>A0A2V1DST2</accession>
<protein>
    <submittedName>
        <fullName evidence="2">Uncharacterized protein</fullName>
    </submittedName>
</protein>
<feature type="compositionally biased region" description="Basic and acidic residues" evidence="1">
    <location>
        <begin position="50"/>
        <end position="59"/>
    </location>
</feature>
<reference evidence="2 3" key="1">
    <citation type="journal article" date="2018" name="Sci. Rep.">
        <title>Comparative genomics provides insights into the lifestyle and reveals functional heterogeneity of dark septate endophytic fungi.</title>
        <authorList>
            <person name="Knapp D.G."/>
            <person name="Nemeth J.B."/>
            <person name="Barry K."/>
            <person name="Hainaut M."/>
            <person name="Henrissat B."/>
            <person name="Johnson J."/>
            <person name="Kuo A."/>
            <person name="Lim J.H.P."/>
            <person name="Lipzen A."/>
            <person name="Nolan M."/>
            <person name="Ohm R.A."/>
            <person name="Tamas L."/>
            <person name="Grigoriev I.V."/>
            <person name="Spatafora J.W."/>
            <person name="Nagy L.G."/>
            <person name="Kovacs G.M."/>
        </authorList>
    </citation>
    <scope>NUCLEOTIDE SEQUENCE [LARGE SCALE GENOMIC DNA]</scope>
    <source>
        <strain evidence="2 3">DSE2036</strain>
    </source>
</reference>